<keyword evidence="1" id="KW-1133">Transmembrane helix</keyword>
<evidence type="ECO:0000313" key="3">
    <source>
        <dbReference type="Proteomes" id="UP001524435"/>
    </source>
</evidence>
<organism evidence="2 3">
    <name type="scientific">Massilicoli timonensis</name>
    <dbReference type="NCBI Taxonomy" id="2015901"/>
    <lineage>
        <taxon>Bacteria</taxon>
        <taxon>Bacillati</taxon>
        <taxon>Bacillota</taxon>
        <taxon>Erysipelotrichia</taxon>
        <taxon>Erysipelotrichales</taxon>
        <taxon>Erysipelotrichaceae</taxon>
        <taxon>Massilicoli</taxon>
    </lineage>
</organism>
<dbReference type="InterPro" id="IPR005562">
    <property type="entry name" value="SpoVA"/>
</dbReference>
<dbReference type="Pfam" id="PF03862">
    <property type="entry name" value="SpoVAC_SpoVAEB"/>
    <property type="match status" value="1"/>
</dbReference>
<reference evidence="2 3" key="1">
    <citation type="submission" date="2022-06" db="EMBL/GenBank/DDBJ databases">
        <title>Isolation of gut microbiota from human fecal samples.</title>
        <authorList>
            <person name="Pamer E.G."/>
            <person name="Barat B."/>
            <person name="Waligurski E."/>
            <person name="Medina S."/>
            <person name="Paddock L."/>
            <person name="Mostad J."/>
        </authorList>
    </citation>
    <scope>NUCLEOTIDE SEQUENCE [LARGE SCALE GENOMIC DNA]</scope>
    <source>
        <strain evidence="2 3">DFI.6.1</strain>
    </source>
</reference>
<evidence type="ECO:0000313" key="2">
    <source>
        <dbReference type="EMBL" id="MCQ5121000.1"/>
    </source>
</evidence>
<gene>
    <name evidence="2" type="ORF">NE663_01835</name>
</gene>
<comment type="caution">
    <text evidence="2">The sequence shown here is derived from an EMBL/GenBank/DDBJ whole genome shotgun (WGS) entry which is preliminary data.</text>
</comment>
<protein>
    <submittedName>
        <fullName evidence="2">SpoVA/SpoVAEb family sporulation membrane protein</fullName>
    </submittedName>
</protein>
<feature type="transmembrane region" description="Helical" evidence="1">
    <location>
        <begin position="82"/>
        <end position="102"/>
    </location>
</feature>
<feature type="transmembrane region" description="Helical" evidence="1">
    <location>
        <begin position="122"/>
        <end position="142"/>
    </location>
</feature>
<name>A0ABT1SK17_9FIRM</name>
<evidence type="ECO:0000256" key="1">
    <source>
        <dbReference type="SAM" id="Phobius"/>
    </source>
</evidence>
<feature type="transmembrane region" description="Helical" evidence="1">
    <location>
        <begin position="55"/>
        <end position="75"/>
    </location>
</feature>
<feature type="transmembrane region" description="Helical" evidence="1">
    <location>
        <begin position="21"/>
        <end position="43"/>
    </location>
</feature>
<accession>A0ABT1SK17</accession>
<keyword evidence="3" id="KW-1185">Reference proteome</keyword>
<dbReference type="PANTHER" id="PTHR38450:SF1">
    <property type="entry name" value="STAGE V SPORULATION PROTEIN AC"/>
    <property type="match status" value="1"/>
</dbReference>
<dbReference type="RefSeq" id="WP_102266857.1">
    <property type="nucleotide sequence ID" value="NZ_CALVCM010000001.1"/>
</dbReference>
<keyword evidence="1" id="KW-0812">Transmembrane</keyword>
<keyword evidence="1" id="KW-0472">Membrane</keyword>
<dbReference type="Proteomes" id="UP001524435">
    <property type="component" value="Unassembled WGS sequence"/>
</dbReference>
<dbReference type="PANTHER" id="PTHR38450">
    <property type="entry name" value="STAGE V SPORULATION PROTEIN AC-RELATED"/>
    <property type="match status" value="1"/>
</dbReference>
<proteinExistence type="predicted"/>
<dbReference type="EMBL" id="JANGCH010000002">
    <property type="protein sequence ID" value="MCQ5121000.1"/>
    <property type="molecule type" value="Genomic_DNA"/>
</dbReference>
<sequence>MEKRLQETAKRHMPKDQRLAHAIAAFISGGAIGGSGEVLLMLYQESLHMPKQQALSLVIVTFIALAAILTGLGLFDQLAQRFGAGVFIPITGFANALASSALEGKSEGLIYGIGMNMFKLAGSVLTYGIVSAYFIGMLRYLFLGGAS</sequence>